<organism evidence="2 3">
    <name type="scientific">Gigaspora rosea</name>
    <dbReference type="NCBI Taxonomy" id="44941"/>
    <lineage>
        <taxon>Eukaryota</taxon>
        <taxon>Fungi</taxon>
        <taxon>Fungi incertae sedis</taxon>
        <taxon>Mucoromycota</taxon>
        <taxon>Glomeromycotina</taxon>
        <taxon>Glomeromycetes</taxon>
        <taxon>Diversisporales</taxon>
        <taxon>Gigasporaceae</taxon>
        <taxon>Gigaspora</taxon>
    </lineage>
</organism>
<evidence type="ECO:0008006" key="4">
    <source>
        <dbReference type="Google" id="ProtNLM"/>
    </source>
</evidence>
<protein>
    <recommendedName>
        <fullName evidence="4">MARVEL domain-containing protein</fullName>
    </recommendedName>
</protein>
<evidence type="ECO:0000256" key="1">
    <source>
        <dbReference type="SAM" id="Phobius"/>
    </source>
</evidence>
<keyword evidence="3" id="KW-1185">Reference proteome</keyword>
<sequence length="193" mass="22569">MNFMRVLRIFAAIFISLSILLAFACPVLEIIKIIKFLNVGYPYTLNIPMEYIYFVISLILPCWIFLSSVFNFCYKPDLTIKGIELKLLAWMLIWLFVSVFYTFFTRDDVGGIPFYCPSNETYITSDYYKACQLRAANFIIMWIFFVLIVLLTIFIPAALFPHDEIDREKAQDKPVDFLSLWTDCGHKTVKKSL</sequence>
<dbReference type="OrthoDB" id="2321681at2759"/>
<comment type="caution">
    <text evidence="2">The sequence shown here is derived from an EMBL/GenBank/DDBJ whole genome shotgun (WGS) entry which is preliminary data.</text>
</comment>
<dbReference type="AlphaFoldDB" id="A0A397UHC4"/>
<dbReference type="Proteomes" id="UP000266673">
    <property type="component" value="Unassembled WGS sequence"/>
</dbReference>
<evidence type="ECO:0000313" key="3">
    <source>
        <dbReference type="Proteomes" id="UP000266673"/>
    </source>
</evidence>
<feature type="transmembrane region" description="Helical" evidence="1">
    <location>
        <begin position="85"/>
        <end position="104"/>
    </location>
</feature>
<gene>
    <name evidence="2" type="ORF">C2G38_2107862</name>
</gene>
<keyword evidence="1" id="KW-0812">Transmembrane</keyword>
<dbReference type="EMBL" id="QKWP01001336">
    <property type="protein sequence ID" value="RIB09702.1"/>
    <property type="molecule type" value="Genomic_DNA"/>
</dbReference>
<dbReference type="PROSITE" id="PS51257">
    <property type="entry name" value="PROKAR_LIPOPROTEIN"/>
    <property type="match status" value="1"/>
</dbReference>
<feature type="transmembrane region" description="Helical" evidence="1">
    <location>
        <begin position="51"/>
        <end position="73"/>
    </location>
</feature>
<feature type="transmembrane region" description="Helical" evidence="1">
    <location>
        <begin position="139"/>
        <end position="160"/>
    </location>
</feature>
<proteinExistence type="predicted"/>
<reference evidence="2 3" key="1">
    <citation type="submission" date="2018-06" db="EMBL/GenBank/DDBJ databases">
        <title>Comparative genomics reveals the genomic features of Rhizophagus irregularis, R. cerebriforme, R. diaphanum and Gigaspora rosea, and their symbiotic lifestyle signature.</title>
        <authorList>
            <person name="Morin E."/>
            <person name="San Clemente H."/>
            <person name="Chen E.C.H."/>
            <person name="De La Providencia I."/>
            <person name="Hainaut M."/>
            <person name="Kuo A."/>
            <person name="Kohler A."/>
            <person name="Murat C."/>
            <person name="Tang N."/>
            <person name="Roy S."/>
            <person name="Loubradou J."/>
            <person name="Henrissat B."/>
            <person name="Grigoriev I.V."/>
            <person name="Corradi N."/>
            <person name="Roux C."/>
            <person name="Martin F.M."/>
        </authorList>
    </citation>
    <scope>NUCLEOTIDE SEQUENCE [LARGE SCALE GENOMIC DNA]</scope>
    <source>
        <strain evidence="2 3">DAOM 194757</strain>
    </source>
</reference>
<accession>A0A397UHC4</accession>
<keyword evidence="1" id="KW-1133">Transmembrane helix</keyword>
<keyword evidence="1" id="KW-0472">Membrane</keyword>
<name>A0A397UHC4_9GLOM</name>
<evidence type="ECO:0000313" key="2">
    <source>
        <dbReference type="EMBL" id="RIB09702.1"/>
    </source>
</evidence>